<dbReference type="EMBL" id="CP003179">
    <property type="protein sequence ID" value="AEW06810.1"/>
    <property type="molecule type" value="Genomic_DNA"/>
</dbReference>
<keyword evidence="3" id="KW-1185">Reference proteome</keyword>
<dbReference type="InterPro" id="IPR003018">
    <property type="entry name" value="GAF"/>
</dbReference>
<dbReference type="InterPro" id="IPR043128">
    <property type="entry name" value="Rev_trsase/Diguanyl_cyclase"/>
</dbReference>
<proteinExistence type="predicted"/>
<name>G8TTQ1_SULAD</name>
<dbReference type="SMART" id="SM00267">
    <property type="entry name" value="GGDEF"/>
    <property type="match status" value="1"/>
</dbReference>
<reference evidence="2 3" key="2">
    <citation type="journal article" date="2012" name="Stand. Genomic Sci.">
        <title>Complete genome sequence of the moderately thermophilic mineral-sulfide-oxidizing firmicute Sulfobacillus acidophilus type strain (NAL(T)).</title>
        <authorList>
            <person name="Anderson I."/>
            <person name="Chertkov O."/>
            <person name="Chen A."/>
            <person name="Saunders E."/>
            <person name="Lapidus A."/>
            <person name="Nolan M."/>
            <person name="Lucas S."/>
            <person name="Hammon N."/>
            <person name="Deshpande S."/>
            <person name="Cheng J.F."/>
            <person name="Han C."/>
            <person name="Tapia R."/>
            <person name="Goodwin L.A."/>
            <person name="Pitluck S."/>
            <person name="Liolios K."/>
            <person name="Pagani I."/>
            <person name="Ivanova N."/>
            <person name="Mikhailova N."/>
            <person name="Pati A."/>
            <person name="Palaniappan K."/>
            <person name="Land M."/>
            <person name="Pan C."/>
            <person name="Rohde M."/>
            <person name="Pukall R."/>
            <person name="Goker M."/>
            <person name="Detter J.C."/>
            <person name="Woyke T."/>
            <person name="Bristow J."/>
            <person name="Eisen J.A."/>
            <person name="Markowitz V."/>
            <person name="Hugenholtz P."/>
            <person name="Kyrpides N.C."/>
            <person name="Klenk H.P."/>
            <person name="Mavromatis K."/>
        </authorList>
    </citation>
    <scope>NUCLEOTIDE SEQUENCE [LARGE SCALE GENOMIC DNA]</scope>
    <source>
        <strain evidence="3">ATCC 700253 / DSM 10332 / NAL</strain>
    </source>
</reference>
<dbReference type="InterPro" id="IPR029787">
    <property type="entry name" value="Nucleotide_cyclase"/>
</dbReference>
<organism evidence="2 3">
    <name type="scientific">Sulfobacillus acidophilus (strain ATCC 700253 / DSM 10332 / NAL)</name>
    <dbReference type="NCBI Taxonomy" id="679936"/>
    <lineage>
        <taxon>Bacteria</taxon>
        <taxon>Bacillati</taxon>
        <taxon>Bacillota</taxon>
        <taxon>Clostridia</taxon>
        <taxon>Eubacteriales</taxon>
        <taxon>Clostridiales Family XVII. Incertae Sedis</taxon>
        <taxon>Sulfobacillus</taxon>
    </lineage>
</organism>
<dbReference type="SUPFAM" id="SSF55781">
    <property type="entry name" value="GAF domain-like"/>
    <property type="match status" value="2"/>
</dbReference>
<dbReference type="PROSITE" id="PS50887">
    <property type="entry name" value="GGDEF"/>
    <property type="match status" value="1"/>
</dbReference>
<dbReference type="Proteomes" id="UP000005439">
    <property type="component" value="Chromosome"/>
</dbReference>
<sequence length="490" mass="54915">MHYAWIGRLEPTGGWTCLAEAGERSAGPCLWQKTPPLPDSDQTLRLFPEWMADSRFQPLEDCFPGHSVRSAAALPIWHRNRLDAYFWLYHRESNPFTAEQVSLLRVIAEDLGRVLDRIHLTDSLSQAQSELAVTVARLTRTQGLYRALAATSNVLIRASNERQLLTRVCRQLAHSGIFQVAWIGRPDPAGIFRVLAAAGPGSQELKQFRLSLDQNPGPLVVQAWRTGRIHFHNDHRHAPEMAPWEDFLKKKAWAAGAAVPILRNRQQWATLAVVSTTPDIFDHQVLNLVAQIARLIGLGLDEQDLKARLNEEHQRQFFLARHDPLTGLANRLGLAEYLDQALREADAKASRVVVGVLDLDDFKHVNDTWGHEAGDQLLRQVADRLRQAVGPDNLAARLGGDEFVVVVTDAGDESAVDTRWAAIQKAFEAVKFPDGSVRQMGLSIGLTRYPDDAGDPDGLLRHADIALYQVKSQKSRRSVWWQWWTPGQDG</sequence>
<dbReference type="PANTHER" id="PTHR46663">
    <property type="entry name" value="DIGUANYLATE CYCLASE DGCT-RELATED"/>
    <property type="match status" value="1"/>
</dbReference>
<dbReference type="Pfam" id="PF00990">
    <property type="entry name" value="GGDEF"/>
    <property type="match status" value="1"/>
</dbReference>
<dbReference type="Pfam" id="PF01590">
    <property type="entry name" value="GAF"/>
    <property type="match status" value="1"/>
</dbReference>
<accession>G8TTQ1</accession>
<dbReference type="InterPro" id="IPR052163">
    <property type="entry name" value="DGC-Regulatory_Protein"/>
</dbReference>
<dbReference type="PATRIC" id="fig|679936.5.peg.3486"/>
<dbReference type="InterPro" id="IPR000160">
    <property type="entry name" value="GGDEF_dom"/>
</dbReference>
<dbReference type="AlphaFoldDB" id="G8TTQ1"/>
<dbReference type="KEGG" id="sap:Sulac_3367"/>
<dbReference type="HOGENOM" id="CLU_556560_0_0_9"/>
<reference evidence="3" key="1">
    <citation type="submission" date="2011-12" db="EMBL/GenBank/DDBJ databases">
        <title>The complete genome of chromosome of Sulfobacillus acidophilus DSM 10332.</title>
        <authorList>
            <person name="Lucas S."/>
            <person name="Han J."/>
            <person name="Lapidus A."/>
            <person name="Bruce D."/>
            <person name="Goodwin L."/>
            <person name="Pitluck S."/>
            <person name="Peters L."/>
            <person name="Kyrpides N."/>
            <person name="Mavromatis K."/>
            <person name="Ivanova N."/>
            <person name="Mikhailova N."/>
            <person name="Chertkov O."/>
            <person name="Saunders E."/>
            <person name="Detter J.C."/>
            <person name="Tapia R."/>
            <person name="Han C."/>
            <person name="Land M."/>
            <person name="Hauser L."/>
            <person name="Markowitz V."/>
            <person name="Cheng J.-F."/>
            <person name="Hugenholtz P."/>
            <person name="Woyke T."/>
            <person name="Wu D."/>
            <person name="Pukall R."/>
            <person name="Gehrich-Schroeter G."/>
            <person name="Schneider S."/>
            <person name="Klenk H.-P."/>
            <person name="Eisen J.A."/>
        </authorList>
    </citation>
    <scope>NUCLEOTIDE SEQUENCE [LARGE SCALE GENOMIC DNA]</scope>
    <source>
        <strain evidence="3">ATCC 700253 / DSM 10332 / NAL</strain>
    </source>
</reference>
<dbReference type="SMART" id="SM00065">
    <property type="entry name" value="GAF"/>
    <property type="match status" value="1"/>
</dbReference>
<gene>
    <name evidence="2" type="ordered locus">Sulac_3367</name>
</gene>
<evidence type="ECO:0000259" key="1">
    <source>
        <dbReference type="PROSITE" id="PS50887"/>
    </source>
</evidence>
<dbReference type="STRING" id="679936.Sulac_3367"/>
<dbReference type="Gene3D" id="3.30.70.270">
    <property type="match status" value="1"/>
</dbReference>
<dbReference type="Gene3D" id="3.30.450.40">
    <property type="match status" value="2"/>
</dbReference>
<dbReference type="PANTHER" id="PTHR46663:SF2">
    <property type="entry name" value="GGDEF DOMAIN-CONTAINING PROTEIN"/>
    <property type="match status" value="1"/>
</dbReference>
<evidence type="ECO:0000313" key="2">
    <source>
        <dbReference type="EMBL" id="AEW06810.1"/>
    </source>
</evidence>
<dbReference type="InterPro" id="IPR029016">
    <property type="entry name" value="GAF-like_dom_sf"/>
</dbReference>
<evidence type="ECO:0000313" key="3">
    <source>
        <dbReference type="Proteomes" id="UP000005439"/>
    </source>
</evidence>
<dbReference type="Pfam" id="PF13185">
    <property type="entry name" value="GAF_2"/>
    <property type="match status" value="1"/>
</dbReference>
<dbReference type="SUPFAM" id="SSF55073">
    <property type="entry name" value="Nucleotide cyclase"/>
    <property type="match status" value="1"/>
</dbReference>
<dbReference type="CDD" id="cd01949">
    <property type="entry name" value="GGDEF"/>
    <property type="match status" value="1"/>
</dbReference>
<dbReference type="NCBIfam" id="TIGR00254">
    <property type="entry name" value="GGDEF"/>
    <property type="match status" value="1"/>
</dbReference>
<feature type="domain" description="GGDEF" evidence="1">
    <location>
        <begin position="350"/>
        <end position="482"/>
    </location>
</feature>
<protein>
    <submittedName>
        <fullName evidence="2">Diguanylate cyclase with GAF sensor</fullName>
    </submittedName>
</protein>